<dbReference type="SUPFAM" id="SSF53756">
    <property type="entry name" value="UDP-Glycosyltransferase/glycogen phosphorylase"/>
    <property type="match status" value="1"/>
</dbReference>
<dbReference type="Gene3D" id="3.40.50.2000">
    <property type="entry name" value="Glycogen Phosphorylase B"/>
    <property type="match status" value="2"/>
</dbReference>
<dbReference type="CDD" id="cd03808">
    <property type="entry name" value="GT4_CapM-like"/>
    <property type="match status" value="1"/>
</dbReference>
<dbReference type="PANTHER" id="PTHR12526">
    <property type="entry name" value="GLYCOSYLTRANSFERASE"/>
    <property type="match status" value="1"/>
</dbReference>
<dbReference type="Pfam" id="PF13477">
    <property type="entry name" value="Glyco_trans_4_2"/>
    <property type="match status" value="1"/>
</dbReference>
<name>A0A0U5BXV5_9BACT</name>
<evidence type="ECO:0000259" key="1">
    <source>
        <dbReference type="Pfam" id="PF00534"/>
    </source>
</evidence>
<keyword evidence="3" id="KW-0808">Transferase</keyword>
<dbReference type="PANTHER" id="PTHR12526:SF638">
    <property type="entry name" value="SPORE COAT PROTEIN SA"/>
    <property type="match status" value="1"/>
</dbReference>
<dbReference type="KEGG" id="cthi:THC_1186"/>
<reference evidence="3 4" key="1">
    <citation type="journal article" date="2016" name="Int. J. Syst. Evol. Microbiol.">
        <title>Caldimicrobium thiodismutans sp. nov., a sulfur-disproportionating bacterium isolated from a hot spring, and emended description of the genus Caldimicrobium.</title>
        <authorList>
            <person name="Kojima H."/>
            <person name="Umezawa K."/>
            <person name="Fukui M."/>
        </authorList>
    </citation>
    <scope>NUCLEOTIDE SEQUENCE [LARGE SCALE GENOMIC DNA]</scope>
    <source>
        <strain evidence="3 4">TF1</strain>
    </source>
</reference>
<proteinExistence type="predicted"/>
<dbReference type="Proteomes" id="UP000068196">
    <property type="component" value="Chromosome"/>
</dbReference>
<dbReference type="InterPro" id="IPR028098">
    <property type="entry name" value="Glyco_trans_4-like_N"/>
</dbReference>
<gene>
    <name evidence="3" type="ORF">THC_1186</name>
</gene>
<dbReference type="AlphaFoldDB" id="A0A0U5BXV5"/>
<dbReference type="PATRIC" id="fig|1653476.3.peg.1230"/>
<organism evidence="3 4">
    <name type="scientific">Caldimicrobium thiodismutans</name>
    <dbReference type="NCBI Taxonomy" id="1653476"/>
    <lineage>
        <taxon>Bacteria</taxon>
        <taxon>Pseudomonadati</taxon>
        <taxon>Thermodesulfobacteriota</taxon>
        <taxon>Thermodesulfobacteria</taxon>
        <taxon>Thermodesulfobacteriales</taxon>
        <taxon>Thermodesulfobacteriaceae</taxon>
        <taxon>Caldimicrobium</taxon>
    </lineage>
</organism>
<sequence length="382" mass="43699">MGHGLMVGGDKVERLKIVFSSNTSFSLYNFRLGLMRRLKNLGYEVIAIAPKDEYTDELLKEGFKYFEVKNLSRKGKNPFNDLKLLWEYIRLFKKIKPDLVINYTIKPNIYGGLAGKILGIPYINVVTGLGYVFVRGGALAKLVKFLYWLSFRGSNFVVFQNTEDRKELKGVIPENKVAEILGSGVNTEYFSPSQCKETEKDRFIFLFVGRFLRDKGILELVSAGKLLYQKRKDFEIWLLGGLDKGNPESISNDELEKIEKLPFIQVLPFARDVRLFLCNCDCMVLPSYREGLPKSLLEAMAMGKTVITTDAPGCREVCLNGVNGFLVKPKDIESLYRAMLEMLELSQEERLKMGKEGKRLVEERFSEEIVIEKYLSLIKKIL</sequence>
<accession>A0A0U5BXV5</accession>
<evidence type="ECO:0000313" key="3">
    <source>
        <dbReference type="EMBL" id="BAU23557.1"/>
    </source>
</evidence>
<keyword evidence="4" id="KW-1185">Reference proteome</keyword>
<dbReference type="GO" id="GO:0016757">
    <property type="term" value="F:glycosyltransferase activity"/>
    <property type="evidence" value="ECO:0007669"/>
    <property type="project" value="InterPro"/>
</dbReference>
<protein>
    <submittedName>
        <fullName evidence="3">Glycosyl transferase</fullName>
    </submittedName>
</protein>
<dbReference type="Pfam" id="PF00534">
    <property type="entry name" value="Glycos_transf_1"/>
    <property type="match status" value="1"/>
</dbReference>
<evidence type="ECO:0000313" key="4">
    <source>
        <dbReference type="Proteomes" id="UP000068196"/>
    </source>
</evidence>
<dbReference type="InterPro" id="IPR001296">
    <property type="entry name" value="Glyco_trans_1"/>
</dbReference>
<evidence type="ECO:0000259" key="2">
    <source>
        <dbReference type="Pfam" id="PF13477"/>
    </source>
</evidence>
<feature type="domain" description="Glycosyl transferase family 1" evidence="1">
    <location>
        <begin position="198"/>
        <end position="359"/>
    </location>
</feature>
<feature type="domain" description="Glycosyltransferase subfamily 4-like N-terminal" evidence="2">
    <location>
        <begin position="16"/>
        <end position="161"/>
    </location>
</feature>
<reference evidence="4" key="2">
    <citation type="journal article" date="2016" name="Int. J. Syst. Evol. Microbiol.">
        <title>Caldimicrobium thiodismutans sp. nov., a sulfur-disproportionating bacterium isolated from a hot spring.</title>
        <authorList>
            <person name="Kojima H."/>
            <person name="Umezawa K."/>
            <person name="Fukui M."/>
        </authorList>
    </citation>
    <scope>NUCLEOTIDE SEQUENCE [LARGE SCALE GENOMIC DNA]</scope>
    <source>
        <strain evidence="4">TF1</strain>
    </source>
</reference>
<dbReference type="STRING" id="1653476.THC_1186"/>
<dbReference type="EMBL" id="AP014945">
    <property type="protein sequence ID" value="BAU23557.1"/>
    <property type="molecule type" value="Genomic_DNA"/>
</dbReference>